<feature type="chain" id="PRO_5003010355" description="Murein endopeptidase K" evidence="12">
    <location>
        <begin position="28"/>
        <end position="256"/>
    </location>
</feature>
<dbReference type="eggNOG" id="COG3108">
    <property type="taxonomic scope" value="Bacteria"/>
</dbReference>
<evidence type="ECO:0000256" key="12">
    <source>
        <dbReference type="SAM" id="SignalP"/>
    </source>
</evidence>
<evidence type="ECO:0000256" key="7">
    <source>
        <dbReference type="ARBA" id="ARBA00022833"/>
    </source>
</evidence>
<evidence type="ECO:0000256" key="6">
    <source>
        <dbReference type="ARBA" id="ARBA00022801"/>
    </source>
</evidence>
<feature type="signal peptide" evidence="12">
    <location>
        <begin position="1"/>
        <end position="27"/>
    </location>
</feature>
<dbReference type="Pfam" id="PF05951">
    <property type="entry name" value="Peptidase_M15_2"/>
    <property type="match status" value="1"/>
</dbReference>
<dbReference type="RefSeq" id="WP_012829286.1">
    <property type="nucleotide sequence ID" value="NC_013440.1"/>
</dbReference>
<keyword evidence="5 12" id="KW-0732">Signal</keyword>
<evidence type="ECO:0000256" key="11">
    <source>
        <dbReference type="ARBA" id="ARBA00093666"/>
    </source>
</evidence>
<dbReference type="GO" id="GO:0008237">
    <property type="term" value="F:metallopeptidase activity"/>
    <property type="evidence" value="ECO:0007669"/>
    <property type="project" value="UniProtKB-KW"/>
</dbReference>
<evidence type="ECO:0000256" key="3">
    <source>
        <dbReference type="ARBA" id="ARBA00022670"/>
    </source>
</evidence>
<name>D0LKW8_HALO1</name>
<dbReference type="GO" id="GO:0006508">
    <property type="term" value="P:proteolysis"/>
    <property type="evidence" value="ECO:0007669"/>
    <property type="project" value="UniProtKB-KW"/>
</dbReference>
<comment type="pathway">
    <text evidence="2">Cell wall biogenesis; cell wall polysaccharide biosynthesis.</text>
</comment>
<keyword evidence="8" id="KW-0482">Metalloprotease</keyword>
<proteinExistence type="inferred from homology"/>
<dbReference type="SUPFAM" id="SSF55166">
    <property type="entry name" value="Hedgehog/DD-peptidase"/>
    <property type="match status" value="1"/>
</dbReference>
<keyword evidence="3" id="KW-0645">Protease</keyword>
<comment type="cofactor">
    <cofactor evidence="1">
        <name>Zn(2+)</name>
        <dbReference type="ChEBI" id="CHEBI:29105"/>
    </cofactor>
</comment>
<protein>
    <recommendedName>
        <fullName evidence="11">Murein endopeptidase K</fullName>
    </recommendedName>
</protein>
<accession>D0LKW8</accession>
<dbReference type="GO" id="GO:0071555">
    <property type="term" value="P:cell wall organization"/>
    <property type="evidence" value="ECO:0007669"/>
    <property type="project" value="UniProtKB-KW"/>
</dbReference>
<keyword evidence="6" id="KW-0378">Hydrolase</keyword>
<evidence type="ECO:0000256" key="8">
    <source>
        <dbReference type="ARBA" id="ARBA00023049"/>
    </source>
</evidence>
<dbReference type="OrthoDB" id="9782994at2"/>
<keyword evidence="4" id="KW-0479">Metal-binding</keyword>
<evidence type="ECO:0000256" key="1">
    <source>
        <dbReference type="ARBA" id="ARBA00001947"/>
    </source>
</evidence>
<keyword evidence="14" id="KW-1185">Reference proteome</keyword>
<dbReference type="STRING" id="502025.Hoch_4190"/>
<dbReference type="HOGENOM" id="CLU_1084900_0_0_7"/>
<dbReference type="AlphaFoldDB" id="D0LKW8"/>
<evidence type="ECO:0000313" key="13">
    <source>
        <dbReference type="EMBL" id="ACY16688.1"/>
    </source>
</evidence>
<dbReference type="PANTHER" id="PTHR37425">
    <property type="match status" value="1"/>
</dbReference>
<gene>
    <name evidence="13" type="ordered locus">Hoch_4190</name>
</gene>
<reference evidence="13 14" key="1">
    <citation type="journal article" date="2010" name="Stand. Genomic Sci.">
        <title>Complete genome sequence of Haliangium ochraceum type strain (SMP-2).</title>
        <authorList>
            <consortium name="US DOE Joint Genome Institute (JGI-PGF)"/>
            <person name="Ivanova N."/>
            <person name="Daum C."/>
            <person name="Lang E."/>
            <person name="Abt B."/>
            <person name="Kopitz M."/>
            <person name="Saunders E."/>
            <person name="Lapidus A."/>
            <person name="Lucas S."/>
            <person name="Glavina Del Rio T."/>
            <person name="Nolan M."/>
            <person name="Tice H."/>
            <person name="Copeland A."/>
            <person name="Cheng J.F."/>
            <person name="Chen F."/>
            <person name="Bruce D."/>
            <person name="Goodwin L."/>
            <person name="Pitluck S."/>
            <person name="Mavromatis K."/>
            <person name="Pati A."/>
            <person name="Mikhailova N."/>
            <person name="Chen A."/>
            <person name="Palaniappan K."/>
            <person name="Land M."/>
            <person name="Hauser L."/>
            <person name="Chang Y.J."/>
            <person name="Jeffries C.D."/>
            <person name="Detter J.C."/>
            <person name="Brettin T."/>
            <person name="Rohde M."/>
            <person name="Goker M."/>
            <person name="Bristow J."/>
            <person name="Markowitz V."/>
            <person name="Eisen J.A."/>
            <person name="Hugenholtz P."/>
            <person name="Kyrpides N.C."/>
            <person name="Klenk H.P."/>
        </authorList>
    </citation>
    <scope>NUCLEOTIDE SEQUENCE [LARGE SCALE GENOMIC DNA]</scope>
    <source>
        <strain evidence="14">DSM 14365 / CIP 107738 / JCM 11303 / AJ 13395 / SMP-2</strain>
    </source>
</reference>
<evidence type="ECO:0000256" key="5">
    <source>
        <dbReference type="ARBA" id="ARBA00022729"/>
    </source>
</evidence>
<dbReference type="InterPro" id="IPR009045">
    <property type="entry name" value="Zn_M74/Hedgehog-like"/>
</dbReference>
<dbReference type="KEGG" id="hoh:Hoch_4190"/>
<dbReference type="Gene3D" id="3.30.1380.10">
    <property type="match status" value="1"/>
</dbReference>
<evidence type="ECO:0000256" key="9">
    <source>
        <dbReference type="ARBA" id="ARBA00023316"/>
    </source>
</evidence>
<dbReference type="GO" id="GO:0046872">
    <property type="term" value="F:metal ion binding"/>
    <property type="evidence" value="ECO:0007669"/>
    <property type="project" value="UniProtKB-KW"/>
</dbReference>
<evidence type="ECO:0000256" key="4">
    <source>
        <dbReference type="ARBA" id="ARBA00022723"/>
    </source>
</evidence>
<dbReference type="EMBL" id="CP001804">
    <property type="protein sequence ID" value="ACY16688.1"/>
    <property type="molecule type" value="Genomic_DNA"/>
</dbReference>
<comment type="similarity">
    <text evidence="10">Belongs to the peptidase M15 family.</text>
</comment>
<evidence type="ECO:0000313" key="14">
    <source>
        <dbReference type="Proteomes" id="UP000001880"/>
    </source>
</evidence>
<keyword evidence="7" id="KW-0862">Zinc</keyword>
<dbReference type="PANTHER" id="PTHR37425:SF1">
    <property type="entry name" value="OUTER MEMBRANE PROTEIN"/>
    <property type="match status" value="1"/>
</dbReference>
<sequence length="256" mass="27664">MSSLSRLIGCALAVLLSLALAAQPARAEAPAPVTEQPSARLVAARGAASARANDLAPHEKKAARIADKQASAAAELDPAEHAAWARQLRARVGKPAPPVINIFNTWTHERMAADIAAEHPPGKRPPATAPVDLGVAVQRRVNAFFRCHFTGEPMDMDPRLFAALVSAARHFGARDIHIVSGFRAPKYNLMLRKKGREVARKSQHTLGSAIDFRLIGVPVRKLHAWVTQQRLGGVGLYVGSGFVHMDTGPIRFWQGR</sequence>
<dbReference type="InterPro" id="IPR010275">
    <property type="entry name" value="MepK"/>
</dbReference>
<organism evidence="13 14">
    <name type="scientific">Haliangium ochraceum (strain DSM 14365 / JCM 11303 / SMP-2)</name>
    <dbReference type="NCBI Taxonomy" id="502025"/>
    <lineage>
        <taxon>Bacteria</taxon>
        <taxon>Pseudomonadati</taxon>
        <taxon>Myxococcota</taxon>
        <taxon>Polyangia</taxon>
        <taxon>Haliangiales</taxon>
        <taxon>Kofleriaceae</taxon>
        <taxon>Haliangium</taxon>
    </lineage>
</organism>
<evidence type="ECO:0000256" key="10">
    <source>
        <dbReference type="ARBA" id="ARBA00093448"/>
    </source>
</evidence>
<evidence type="ECO:0000256" key="2">
    <source>
        <dbReference type="ARBA" id="ARBA00004776"/>
    </source>
</evidence>
<dbReference type="Proteomes" id="UP000001880">
    <property type="component" value="Chromosome"/>
</dbReference>
<keyword evidence="9" id="KW-0961">Cell wall biogenesis/degradation</keyword>